<evidence type="ECO:0000256" key="1">
    <source>
        <dbReference type="ARBA" id="ARBA00010990"/>
    </source>
</evidence>
<dbReference type="SUPFAM" id="SSF56214">
    <property type="entry name" value="4'-phosphopantetheinyl transferase"/>
    <property type="match status" value="2"/>
</dbReference>
<keyword evidence="2 4" id="KW-0808">Transferase</keyword>
<dbReference type="InterPro" id="IPR050559">
    <property type="entry name" value="P-Pant_transferase_sf"/>
</dbReference>
<dbReference type="InterPro" id="IPR008278">
    <property type="entry name" value="4-PPantetheinyl_Trfase_dom"/>
</dbReference>
<gene>
    <name evidence="4" type="ORF">WI372_13620</name>
</gene>
<comment type="caution">
    <text evidence="4">The sequence shown here is derived from an EMBL/GenBank/DDBJ whole genome shotgun (WGS) entry which is preliminary data.</text>
</comment>
<accession>A0ABU9EBY8</accession>
<evidence type="ECO:0000256" key="2">
    <source>
        <dbReference type="ARBA" id="ARBA00022679"/>
    </source>
</evidence>
<dbReference type="EMBL" id="JBBHLI010000008">
    <property type="protein sequence ID" value="MEK9502026.1"/>
    <property type="molecule type" value="Genomic_DNA"/>
</dbReference>
<dbReference type="RefSeq" id="WP_405280646.1">
    <property type="nucleotide sequence ID" value="NZ_CP144380.1"/>
</dbReference>
<proteinExistence type="inferred from homology"/>
<feature type="domain" description="4'-phosphopantetheinyl transferase" evidence="3">
    <location>
        <begin position="105"/>
        <end position="182"/>
    </location>
</feature>
<dbReference type="PANTHER" id="PTHR12215">
    <property type="entry name" value="PHOSPHOPANTETHEINE TRANSFERASE"/>
    <property type="match status" value="1"/>
</dbReference>
<dbReference type="PANTHER" id="PTHR12215:SF10">
    <property type="entry name" value="L-AMINOADIPATE-SEMIALDEHYDE DEHYDROGENASE-PHOSPHOPANTETHEINYL TRANSFERASE"/>
    <property type="match status" value="1"/>
</dbReference>
<organism evidence="4 5">
    <name type="scientific">Gaopeijia maritima</name>
    <dbReference type="NCBI Taxonomy" id="3119007"/>
    <lineage>
        <taxon>Bacteria</taxon>
        <taxon>Pseudomonadati</taxon>
        <taxon>Gemmatimonadota</taxon>
        <taxon>Longimicrobiia</taxon>
        <taxon>Gaopeijiales</taxon>
        <taxon>Gaopeijiaceae</taxon>
        <taxon>Gaopeijia</taxon>
    </lineage>
</organism>
<protein>
    <submittedName>
        <fullName evidence="4">4'-phosphopantetheinyl transferase superfamily protein</fullName>
    </submittedName>
</protein>
<comment type="similarity">
    <text evidence="1">Belongs to the P-Pant transferase superfamily. Gsp/Sfp/HetI/AcpT family.</text>
</comment>
<dbReference type="Gene3D" id="3.90.470.20">
    <property type="entry name" value="4'-phosphopantetheinyl transferase domain"/>
    <property type="match status" value="2"/>
</dbReference>
<dbReference type="InterPro" id="IPR037143">
    <property type="entry name" value="4-PPantetheinyl_Trfase_dom_sf"/>
</dbReference>
<reference evidence="4 5" key="1">
    <citation type="submission" date="2024-02" db="EMBL/GenBank/DDBJ databases">
        <title>A novel Gemmatimonadota bacterium.</title>
        <authorList>
            <person name="Du Z.-J."/>
            <person name="Ye Y.-Q."/>
        </authorList>
    </citation>
    <scope>NUCLEOTIDE SEQUENCE [LARGE SCALE GENOMIC DNA]</scope>
    <source>
        <strain evidence="4 5">DH-20</strain>
    </source>
</reference>
<name>A0ABU9EBY8_9BACT</name>
<dbReference type="Proteomes" id="UP001484239">
    <property type="component" value="Unassembled WGS sequence"/>
</dbReference>
<keyword evidence="5" id="KW-1185">Reference proteome</keyword>
<dbReference type="Pfam" id="PF01648">
    <property type="entry name" value="ACPS"/>
    <property type="match status" value="1"/>
</dbReference>
<evidence type="ECO:0000259" key="3">
    <source>
        <dbReference type="Pfam" id="PF01648"/>
    </source>
</evidence>
<dbReference type="GO" id="GO:0016740">
    <property type="term" value="F:transferase activity"/>
    <property type="evidence" value="ECO:0007669"/>
    <property type="project" value="UniProtKB-KW"/>
</dbReference>
<evidence type="ECO:0000313" key="5">
    <source>
        <dbReference type="Proteomes" id="UP001484239"/>
    </source>
</evidence>
<sequence>MPGTVRLFRASLAAPPVPRAELADLLDDGERARVERFKFPHLRERQQVATGLLRFALGRLLDLDPRSLRFEVGEFGKPALAEGPVFNLSHSGDWWLLGVASGGRLGVDVEAHRTLADLESLARSTFQRDEAAEVTGHADPAERHRAFFRVWSRKEAFIKAVGMGLSYPLEGFRVASDARANGGLCAVDDPAESVDRWTLRSVEWDPALSAAVAWDRPDAEVRWCTLGGGPA</sequence>
<evidence type="ECO:0000313" key="4">
    <source>
        <dbReference type="EMBL" id="MEK9502026.1"/>
    </source>
</evidence>